<dbReference type="Proteomes" id="UP001056336">
    <property type="component" value="Chromosome"/>
</dbReference>
<dbReference type="SUPFAM" id="SSF88697">
    <property type="entry name" value="PUA domain-like"/>
    <property type="match status" value="1"/>
</dbReference>
<feature type="active site" description="Nucleophile" evidence="5">
    <location>
        <position position="46"/>
    </location>
</feature>
<dbReference type="Gene3D" id="3.30.2350.10">
    <property type="entry name" value="Pseudouridine synthase"/>
    <property type="match status" value="1"/>
</dbReference>
<dbReference type="InterPro" id="IPR002501">
    <property type="entry name" value="PsdUridine_synth_N"/>
</dbReference>
<comment type="similarity">
    <text evidence="2 5">Belongs to the pseudouridine synthase TruB family. Type 1 subfamily.</text>
</comment>
<evidence type="ECO:0000313" key="9">
    <source>
        <dbReference type="EMBL" id="UQX90047.1"/>
    </source>
</evidence>
<dbReference type="Gene3D" id="2.30.130.10">
    <property type="entry name" value="PUA domain"/>
    <property type="match status" value="1"/>
</dbReference>
<feature type="domain" description="tRNA pseudouridylate synthase B C-terminal" evidence="8">
    <location>
        <begin position="185"/>
        <end position="225"/>
    </location>
</feature>
<evidence type="ECO:0000256" key="1">
    <source>
        <dbReference type="ARBA" id="ARBA00000385"/>
    </source>
</evidence>
<dbReference type="CDD" id="cd02573">
    <property type="entry name" value="PseudoU_synth_EcTruB"/>
    <property type="match status" value="1"/>
</dbReference>
<comment type="function">
    <text evidence="5">Responsible for synthesis of pseudouridine from uracil-55 in the psi GC loop of transfer RNAs.</text>
</comment>
<reference evidence="9" key="2">
    <citation type="submission" date="2022-05" db="EMBL/GenBank/DDBJ databases">
        <authorList>
            <person name="Kim J.-S."/>
            <person name="Lee K."/>
            <person name="Suh M."/>
            <person name="Eom M."/>
            <person name="Kim J.-S."/>
            <person name="Kim D.-S."/>
            <person name="Ko S.-H."/>
            <person name="Shin Y."/>
            <person name="Lee J.-S."/>
        </authorList>
    </citation>
    <scope>NUCLEOTIDE SEQUENCE</scope>
    <source>
        <strain evidence="9">N237</strain>
    </source>
</reference>
<evidence type="ECO:0000313" key="10">
    <source>
        <dbReference type="Proteomes" id="UP001056336"/>
    </source>
</evidence>
<name>A0ABY4R3D7_9ACTN</name>
<reference evidence="9" key="1">
    <citation type="journal article" date="2018" name="Int. J. Syst. Evol. Microbiol.">
        <title>Jatrophihabitans telluris sp. nov., isolated from sediment soil of lava forest wetlands and the emended description of the genus Jatrophihabitans.</title>
        <authorList>
            <person name="Lee K.C."/>
            <person name="Suh M.K."/>
            <person name="Eom M.K."/>
            <person name="Kim K.K."/>
            <person name="Kim J.S."/>
            <person name="Kim D.S."/>
            <person name="Ko S.H."/>
            <person name="Shin Y.K."/>
            <person name="Lee J.S."/>
        </authorList>
    </citation>
    <scope>NUCLEOTIDE SEQUENCE</scope>
    <source>
        <strain evidence="9">N237</strain>
    </source>
</reference>
<evidence type="ECO:0000256" key="2">
    <source>
        <dbReference type="ARBA" id="ARBA00005642"/>
    </source>
</evidence>
<dbReference type="HAMAP" id="MF_01080">
    <property type="entry name" value="TruB_bact"/>
    <property type="match status" value="1"/>
</dbReference>
<feature type="domain" description="Pseudouridine synthase II N-terminal" evidence="6">
    <location>
        <begin position="31"/>
        <end position="184"/>
    </location>
</feature>
<dbReference type="InterPro" id="IPR015225">
    <property type="entry name" value="tRNA_psdUridine_synth_fam2_C"/>
</dbReference>
<dbReference type="Pfam" id="PF09142">
    <property type="entry name" value="TruB_C"/>
    <property type="match status" value="1"/>
</dbReference>
<dbReference type="InterPro" id="IPR036974">
    <property type="entry name" value="PUA_sf"/>
</dbReference>
<dbReference type="GO" id="GO:0160148">
    <property type="term" value="F:tRNA pseudouridine(55) synthase activity"/>
    <property type="evidence" value="ECO:0007669"/>
    <property type="project" value="UniProtKB-EC"/>
</dbReference>
<dbReference type="InterPro" id="IPR014780">
    <property type="entry name" value="tRNA_psdUridine_synth_TruB"/>
</dbReference>
<dbReference type="EMBL" id="CP097332">
    <property type="protein sequence ID" value="UQX90047.1"/>
    <property type="molecule type" value="Genomic_DNA"/>
</dbReference>
<comment type="catalytic activity">
    <reaction evidence="1 5">
        <text>uridine(55) in tRNA = pseudouridine(55) in tRNA</text>
        <dbReference type="Rhea" id="RHEA:42532"/>
        <dbReference type="Rhea" id="RHEA-COMP:10101"/>
        <dbReference type="Rhea" id="RHEA-COMP:10102"/>
        <dbReference type="ChEBI" id="CHEBI:65314"/>
        <dbReference type="ChEBI" id="CHEBI:65315"/>
        <dbReference type="EC" id="5.4.99.25"/>
    </reaction>
</comment>
<evidence type="ECO:0000259" key="8">
    <source>
        <dbReference type="Pfam" id="PF16198"/>
    </source>
</evidence>
<evidence type="ECO:0000259" key="7">
    <source>
        <dbReference type="Pfam" id="PF09142"/>
    </source>
</evidence>
<accession>A0ABY4R3D7</accession>
<keyword evidence="10" id="KW-1185">Reference proteome</keyword>
<protein>
    <recommendedName>
        <fullName evidence="5">tRNA pseudouridine synthase B</fullName>
        <ecNumber evidence="5">5.4.99.25</ecNumber>
    </recommendedName>
    <alternativeName>
        <fullName evidence="5">tRNA pseudouridine(55) synthase</fullName>
        <shortName evidence="5">Psi55 synthase</shortName>
    </alternativeName>
    <alternativeName>
        <fullName evidence="5">tRNA pseudouridylate synthase</fullName>
    </alternativeName>
    <alternativeName>
        <fullName evidence="5">tRNA-uridine isomerase</fullName>
    </alternativeName>
</protein>
<organism evidence="9 10">
    <name type="scientific">Jatrophihabitans telluris</name>
    <dbReference type="NCBI Taxonomy" id="2038343"/>
    <lineage>
        <taxon>Bacteria</taxon>
        <taxon>Bacillati</taxon>
        <taxon>Actinomycetota</taxon>
        <taxon>Actinomycetes</taxon>
        <taxon>Jatrophihabitantales</taxon>
        <taxon>Jatrophihabitantaceae</taxon>
        <taxon>Jatrophihabitans</taxon>
    </lineage>
</organism>
<dbReference type="InterPro" id="IPR032819">
    <property type="entry name" value="TruB_C"/>
</dbReference>
<feature type="domain" description="tRNA pseudouridine synthase II TruB subfamily 2 C-terminal" evidence="7">
    <location>
        <begin position="242"/>
        <end position="296"/>
    </location>
</feature>
<keyword evidence="4 5" id="KW-0413">Isomerase</keyword>
<dbReference type="Pfam" id="PF01509">
    <property type="entry name" value="TruB_N"/>
    <property type="match status" value="1"/>
</dbReference>
<dbReference type="InterPro" id="IPR020103">
    <property type="entry name" value="PsdUridine_synth_cat_dom_sf"/>
</dbReference>
<dbReference type="InterPro" id="IPR015947">
    <property type="entry name" value="PUA-like_sf"/>
</dbReference>
<keyword evidence="3 5" id="KW-0819">tRNA processing</keyword>
<proteinExistence type="inferred from homology"/>
<dbReference type="PANTHER" id="PTHR13767">
    <property type="entry name" value="TRNA-PSEUDOURIDINE SYNTHASE"/>
    <property type="match status" value="1"/>
</dbReference>
<evidence type="ECO:0000259" key="6">
    <source>
        <dbReference type="Pfam" id="PF01509"/>
    </source>
</evidence>
<evidence type="ECO:0000256" key="4">
    <source>
        <dbReference type="ARBA" id="ARBA00023235"/>
    </source>
</evidence>
<dbReference type="RefSeq" id="WP_249773943.1">
    <property type="nucleotide sequence ID" value="NZ_CP097332.1"/>
</dbReference>
<evidence type="ECO:0000256" key="5">
    <source>
        <dbReference type="HAMAP-Rule" id="MF_01080"/>
    </source>
</evidence>
<evidence type="ECO:0000256" key="3">
    <source>
        <dbReference type="ARBA" id="ARBA00022694"/>
    </source>
</evidence>
<dbReference type="NCBIfam" id="TIGR00431">
    <property type="entry name" value="TruB"/>
    <property type="match status" value="1"/>
</dbReference>
<sequence length="301" mass="31715">MAKKPPSGPGGLIIVDKPAGITSHDVVARIRKIARTRKVGHAGTLDPMATGVLIVGVERSTKLLNYLLLNDKTYQATIRLGARTTTDDADGETLEDTDTAAVALESIRPAMAELTGAVDQRPASVSAIKVDGQRAYARVRAGETVDLAARAIEVARFELRSEPVRVGGYLDLDVEVECSSGTYVRALARDLGDALGVGGHLTALRRTRVGHFGLDRAVTLEELAERDDPIMLPLSEAIGIEMPVRTLAPEEAVELSFGRYIDPAGIAGTYGGLTADGIAVALLEEIGGRARPVLGFTPAGS</sequence>
<dbReference type="SUPFAM" id="SSF55120">
    <property type="entry name" value="Pseudouridine synthase"/>
    <property type="match status" value="1"/>
</dbReference>
<gene>
    <name evidence="5 9" type="primary">truB</name>
    <name evidence="9" type="ORF">M6D93_08605</name>
</gene>
<dbReference type="EC" id="5.4.99.25" evidence="5"/>
<dbReference type="PANTHER" id="PTHR13767:SF2">
    <property type="entry name" value="PSEUDOURIDYLATE SYNTHASE TRUB1"/>
    <property type="match status" value="1"/>
</dbReference>
<dbReference type="Pfam" id="PF16198">
    <property type="entry name" value="TruB_C_2"/>
    <property type="match status" value="1"/>
</dbReference>